<dbReference type="InterPro" id="IPR040008">
    <property type="entry name" value="Ribosomal_mL46"/>
</dbReference>
<dbReference type="AlphaFoldDB" id="A0A4U0X8T5"/>
<proteinExistence type="inferred from homology"/>
<comment type="similarity">
    <text evidence="2">Belongs to the mitochondrion-specific ribosomal protein mL46 family.</text>
</comment>
<dbReference type="EMBL" id="NAJQ01000283">
    <property type="protein sequence ID" value="TKA73022.1"/>
    <property type="molecule type" value="Genomic_DNA"/>
</dbReference>
<keyword evidence="5" id="KW-0496">Mitochondrion</keyword>
<dbReference type="OrthoDB" id="414075at2759"/>
<evidence type="ECO:0000256" key="1">
    <source>
        <dbReference type="ARBA" id="ARBA00004173"/>
    </source>
</evidence>
<protein>
    <recommendedName>
        <fullName evidence="7">Large ribosomal subunit protein mL46</fullName>
    </recommendedName>
</protein>
<evidence type="ECO:0000256" key="7">
    <source>
        <dbReference type="ARBA" id="ARBA00035190"/>
    </source>
</evidence>
<dbReference type="InterPro" id="IPR021757">
    <property type="entry name" value="Ribosomal_mL46_N"/>
</dbReference>
<keyword evidence="3" id="KW-0809">Transit peptide</keyword>
<evidence type="ECO:0000256" key="4">
    <source>
        <dbReference type="ARBA" id="ARBA00022980"/>
    </source>
</evidence>
<keyword evidence="11" id="KW-1185">Reference proteome</keyword>
<comment type="caution">
    <text evidence="10">The sequence shown here is derived from an EMBL/GenBank/DDBJ whole genome shotgun (WGS) entry which is preliminary data.</text>
</comment>
<accession>A0A4U0X8T5</accession>
<dbReference type="STRING" id="329884.A0A4U0X8T5"/>
<evidence type="ECO:0000313" key="10">
    <source>
        <dbReference type="EMBL" id="TKA73022.1"/>
    </source>
</evidence>
<evidence type="ECO:0000259" key="9">
    <source>
        <dbReference type="Pfam" id="PF11788"/>
    </source>
</evidence>
<evidence type="ECO:0000313" key="11">
    <source>
        <dbReference type="Proteomes" id="UP000309340"/>
    </source>
</evidence>
<dbReference type="GO" id="GO:0005762">
    <property type="term" value="C:mitochondrial large ribosomal subunit"/>
    <property type="evidence" value="ECO:0007669"/>
    <property type="project" value="TreeGrafter"/>
</dbReference>
<feature type="region of interest" description="Disordered" evidence="8">
    <location>
        <begin position="1"/>
        <end position="113"/>
    </location>
</feature>
<dbReference type="CDD" id="cd04661">
    <property type="entry name" value="NUDIX_MRP_L46"/>
    <property type="match status" value="1"/>
</dbReference>
<evidence type="ECO:0000256" key="2">
    <source>
        <dbReference type="ARBA" id="ARBA00009070"/>
    </source>
</evidence>
<reference evidence="10 11" key="1">
    <citation type="submission" date="2017-03" db="EMBL/GenBank/DDBJ databases">
        <title>Genomes of endolithic fungi from Antarctica.</title>
        <authorList>
            <person name="Coleine C."/>
            <person name="Masonjones S."/>
            <person name="Stajich J.E."/>
        </authorList>
    </citation>
    <scope>NUCLEOTIDE SEQUENCE [LARGE SCALE GENOMIC DNA]</scope>
    <source>
        <strain evidence="10 11">CCFEE 5184</strain>
    </source>
</reference>
<sequence>MAPLKTKSAARANALVAQRPTIDYTSTPQRDDTEYPTPAFKAPEDEGFEEHEGVSALESDLDGAELHGAAVLEDGGPTSDAESPAGAILEAGDGPQDPIAPGDNNGIGSAGHGLGVTEPFRGGVFGNSGMAEYLSHGDDVHEHKYLYDPGFKLTLKRVSNEAEGSKHLYPSYLNKKSKYLEFALDSLWTLIARLPLHKDYVVHIHEFTRAHKCFELKSFFSQASKYLHDYHVMLELLGAHGIAPMSSQLDEFDRDLRYLLKLLLRLTKAERRPYEDKNENADGEEMGDKWEGFDAVYEPTGRFFPCFTLAEKPADIMATVMHPRTQHANPPVTAKAPRKAYQLLASPVLSRPPLLTRELTSFEKAFYLYQKRLNERLALPFTRYFYYKEGTPSDAEWKSKIRARKTAARDIGVYSAYGDEGWNDEVLVGDKTAERQSVIEALVRDAEGKNIVEDEPVGDADKEGMALTDDARAGGEQRRELTKAEVERPVARVTEADRTNDMRSLSRKMDRTLYLLVKNREGRWIFPQDRVYGKENLHQAAERILVQAFGINMNTWIVGNHPIGHHHMMYTFGGAPAPRVAKIAPNPVVSTSQNQPGFEQEEYGEKVFFMKGRMMTGQADLGKNVYGDSEFRWLAKEEVKQVVTGGYWKSVRNMLVER</sequence>
<evidence type="ECO:0000256" key="5">
    <source>
        <dbReference type="ARBA" id="ARBA00023128"/>
    </source>
</evidence>
<keyword evidence="4" id="KW-0689">Ribosomal protein</keyword>
<dbReference type="Proteomes" id="UP000309340">
    <property type="component" value="Unassembled WGS sequence"/>
</dbReference>
<dbReference type="PANTHER" id="PTHR13124:SF12">
    <property type="entry name" value="LARGE RIBOSOMAL SUBUNIT PROTEIN ML46"/>
    <property type="match status" value="1"/>
</dbReference>
<feature type="domain" description="Large ribosomal subunit protein mL46 N-terminal" evidence="9">
    <location>
        <begin position="341"/>
        <end position="497"/>
    </location>
</feature>
<evidence type="ECO:0000256" key="3">
    <source>
        <dbReference type="ARBA" id="ARBA00022946"/>
    </source>
</evidence>
<keyword evidence="6" id="KW-0687">Ribonucleoprotein</keyword>
<dbReference type="GO" id="GO:0003735">
    <property type="term" value="F:structural constituent of ribosome"/>
    <property type="evidence" value="ECO:0007669"/>
    <property type="project" value="InterPro"/>
</dbReference>
<evidence type="ECO:0000256" key="6">
    <source>
        <dbReference type="ARBA" id="ARBA00023274"/>
    </source>
</evidence>
<dbReference type="InterPro" id="IPR033650">
    <property type="entry name" value="Ribosomal_mL46_NUDIX"/>
</dbReference>
<evidence type="ECO:0000256" key="8">
    <source>
        <dbReference type="SAM" id="MobiDB-lite"/>
    </source>
</evidence>
<gene>
    <name evidence="10" type="ORF">B0A55_07048</name>
</gene>
<comment type="subcellular location">
    <subcellularLocation>
        <location evidence="1">Mitochondrion</location>
    </subcellularLocation>
</comment>
<organism evidence="10 11">
    <name type="scientific">Friedmanniomyces simplex</name>
    <dbReference type="NCBI Taxonomy" id="329884"/>
    <lineage>
        <taxon>Eukaryota</taxon>
        <taxon>Fungi</taxon>
        <taxon>Dikarya</taxon>
        <taxon>Ascomycota</taxon>
        <taxon>Pezizomycotina</taxon>
        <taxon>Dothideomycetes</taxon>
        <taxon>Dothideomycetidae</taxon>
        <taxon>Mycosphaerellales</taxon>
        <taxon>Teratosphaeriaceae</taxon>
        <taxon>Friedmanniomyces</taxon>
    </lineage>
</organism>
<dbReference type="Pfam" id="PF11788">
    <property type="entry name" value="MRP-L46"/>
    <property type="match status" value="1"/>
</dbReference>
<name>A0A4U0X8T5_9PEZI</name>
<dbReference type="Gene3D" id="3.90.79.10">
    <property type="entry name" value="Nucleoside Triphosphate Pyrophosphohydrolase"/>
    <property type="match status" value="1"/>
</dbReference>
<dbReference type="PANTHER" id="PTHR13124">
    <property type="entry name" value="39S RIBOSOMAL PROTEIN L46, MITOCHONDRIAL PRECURSOR-RELATED"/>
    <property type="match status" value="1"/>
</dbReference>